<keyword evidence="2" id="KW-0479">Metal-binding</keyword>
<evidence type="ECO:0000256" key="2">
    <source>
        <dbReference type="ARBA" id="ARBA00022723"/>
    </source>
</evidence>
<evidence type="ECO:0000256" key="1">
    <source>
        <dbReference type="ARBA" id="ARBA00007323"/>
    </source>
</evidence>
<dbReference type="InterPro" id="IPR002048">
    <property type="entry name" value="EF_hand_dom"/>
</dbReference>
<keyword evidence="7" id="KW-1185">Reference proteome</keyword>
<dbReference type="AlphaFoldDB" id="A0A4D9DN52"/>
<protein>
    <submittedName>
        <fullName evidence="6">ETS domain-containing protein Elk-1</fullName>
    </submittedName>
</protein>
<dbReference type="InterPro" id="IPR001751">
    <property type="entry name" value="S100/CaBP7/8-like_CS"/>
</dbReference>
<dbReference type="FunFam" id="1.10.238.10:FF:000044">
    <property type="entry name" value="Protein S100"/>
    <property type="match status" value="1"/>
</dbReference>
<feature type="domain" description="EF-hand" evidence="5">
    <location>
        <begin position="50"/>
        <end position="85"/>
    </location>
</feature>
<evidence type="ECO:0000259" key="5">
    <source>
        <dbReference type="PROSITE" id="PS50222"/>
    </source>
</evidence>
<keyword evidence="3" id="KW-0677">Repeat</keyword>
<dbReference type="SUPFAM" id="SSF47473">
    <property type="entry name" value="EF-hand"/>
    <property type="match status" value="1"/>
</dbReference>
<gene>
    <name evidence="6" type="ORF">DR999_PMT20356</name>
</gene>
<keyword evidence="4" id="KW-0106">Calcium</keyword>
<dbReference type="STRING" id="55544.A0A4D9DN52"/>
<reference evidence="6 7" key="2">
    <citation type="submission" date="2019-04" db="EMBL/GenBank/DDBJ databases">
        <title>The genome sequence of big-headed turtle.</title>
        <authorList>
            <person name="Gong S."/>
        </authorList>
    </citation>
    <scope>NUCLEOTIDE SEQUENCE [LARGE SCALE GENOMIC DNA]</scope>
    <source>
        <strain evidence="6">DO16091913</strain>
        <tissue evidence="6">Muscle</tissue>
    </source>
</reference>
<dbReference type="CDD" id="cd00213">
    <property type="entry name" value="S-100"/>
    <property type="match status" value="1"/>
</dbReference>
<dbReference type="EMBL" id="QXTE01000461">
    <property type="protein sequence ID" value="TFJ97777.1"/>
    <property type="molecule type" value="Genomic_DNA"/>
</dbReference>
<proteinExistence type="inferred from homology"/>
<sequence length="101" mass="11382">MASPLEQALAVLVGTFHKYSGKEGDRYKLSKAEMKELLLTELPSFVGDQVDESGLKKLMGNLDANGDEELDFQEYAVFLALTAELCDEFFRECADERNRKI</sequence>
<dbReference type="InterPro" id="IPR011992">
    <property type="entry name" value="EF-hand-dom_pair"/>
</dbReference>
<dbReference type="InterPro" id="IPR013787">
    <property type="entry name" value="S100_Ca-bd_sub"/>
</dbReference>
<dbReference type="PROSITE" id="PS50222">
    <property type="entry name" value="EF_HAND_2"/>
    <property type="match status" value="1"/>
</dbReference>
<dbReference type="OrthoDB" id="8881129at2759"/>
<dbReference type="InterPro" id="IPR034325">
    <property type="entry name" value="S-100_dom"/>
</dbReference>
<dbReference type="GO" id="GO:0005509">
    <property type="term" value="F:calcium ion binding"/>
    <property type="evidence" value="ECO:0007669"/>
    <property type="project" value="InterPro"/>
</dbReference>
<comment type="similarity">
    <text evidence="1">Belongs to the S-100 family.</text>
</comment>
<dbReference type="PROSITE" id="PS00303">
    <property type="entry name" value="S100_CABP"/>
    <property type="match status" value="1"/>
</dbReference>
<dbReference type="PANTHER" id="PTHR11639">
    <property type="entry name" value="S100 CALCIUM-BINDING PROTEIN"/>
    <property type="match status" value="1"/>
</dbReference>
<evidence type="ECO:0000256" key="4">
    <source>
        <dbReference type="ARBA" id="ARBA00022837"/>
    </source>
</evidence>
<name>A0A4D9DN52_9SAUR</name>
<dbReference type="GO" id="GO:0046914">
    <property type="term" value="F:transition metal ion binding"/>
    <property type="evidence" value="ECO:0007669"/>
    <property type="project" value="InterPro"/>
</dbReference>
<comment type="caution">
    <text evidence="6">The sequence shown here is derived from an EMBL/GenBank/DDBJ whole genome shotgun (WGS) entry which is preliminary data.</text>
</comment>
<dbReference type="GO" id="GO:0048306">
    <property type="term" value="F:calcium-dependent protein binding"/>
    <property type="evidence" value="ECO:0007669"/>
    <property type="project" value="TreeGrafter"/>
</dbReference>
<evidence type="ECO:0000313" key="6">
    <source>
        <dbReference type="EMBL" id="TFJ97777.1"/>
    </source>
</evidence>
<dbReference type="Gene3D" id="1.10.238.10">
    <property type="entry name" value="EF-hand"/>
    <property type="match status" value="1"/>
</dbReference>
<reference evidence="6 7" key="1">
    <citation type="submission" date="2019-04" db="EMBL/GenBank/DDBJ databases">
        <title>Draft genome of the big-headed turtle Platysternon megacephalum.</title>
        <authorList>
            <person name="Gong S."/>
        </authorList>
    </citation>
    <scope>NUCLEOTIDE SEQUENCE [LARGE SCALE GENOMIC DNA]</scope>
    <source>
        <strain evidence="6">DO16091913</strain>
        <tissue evidence="6">Muscle</tissue>
    </source>
</reference>
<accession>A0A4D9DN52</accession>
<evidence type="ECO:0000313" key="7">
    <source>
        <dbReference type="Proteomes" id="UP000297703"/>
    </source>
</evidence>
<dbReference type="PANTHER" id="PTHR11639:SF59">
    <property type="entry name" value="PROTEIN S100-A2"/>
    <property type="match status" value="1"/>
</dbReference>
<dbReference type="Proteomes" id="UP000297703">
    <property type="component" value="Unassembled WGS sequence"/>
</dbReference>
<dbReference type="Pfam" id="PF01023">
    <property type="entry name" value="S_100"/>
    <property type="match status" value="1"/>
</dbReference>
<evidence type="ECO:0000256" key="3">
    <source>
        <dbReference type="ARBA" id="ARBA00022737"/>
    </source>
</evidence>
<organism evidence="6 7">
    <name type="scientific">Platysternon megacephalum</name>
    <name type="common">big-headed turtle</name>
    <dbReference type="NCBI Taxonomy" id="55544"/>
    <lineage>
        <taxon>Eukaryota</taxon>
        <taxon>Metazoa</taxon>
        <taxon>Chordata</taxon>
        <taxon>Craniata</taxon>
        <taxon>Vertebrata</taxon>
        <taxon>Euteleostomi</taxon>
        <taxon>Archelosauria</taxon>
        <taxon>Testudinata</taxon>
        <taxon>Testudines</taxon>
        <taxon>Cryptodira</taxon>
        <taxon>Durocryptodira</taxon>
        <taxon>Testudinoidea</taxon>
        <taxon>Platysternidae</taxon>
        <taxon>Platysternon</taxon>
    </lineage>
</organism>
<dbReference type="SMART" id="SM01394">
    <property type="entry name" value="S_100"/>
    <property type="match status" value="1"/>
</dbReference>